<dbReference type="OrthoDB" id="9773278at2"/>
<keyword evidence="2" id="KW-0449">Lipoprotein</keyword>
<gene>
    <name evidence="2" type="ORF">SAMN05661044_05385</name>
</gene>
<dbReference type="InterPro" id="IPR051043">
    <property type="entry name" value="Sulfatase_Mod_Factor_Kinase"/>
</dbReference>
<organism evidence="2 3">
    <name type="scientific">Olivibacter domesticus</name>
    <name type="common">Pseudosphingobacterium domesticum</name>
    <dbReference type="NCBI Taxonomy" id="407022"/>
    <lineage>
        <taxon>Bacteria</taxon>
        <taxon>Pseudomonadati</taxon>
        <taxon>Bacteroidota</taxon>
        <taxon>Sphingobacteriia</taxon>
        <taxon>Sphingobacteriales</taxon>
        <taxon>Sphingobacteriaceae</taxon>
        <taxon>Olivibacter</taxon>
    </lineage>
</organism>
<dbReference type="InterPro" id="IPR005532">
    <property type="entry name" value="SUMF_dom"/>
</dbReference>
<protein>
    <submittedName>
        <fullName evidence="2">Gliding motility-associated lipoprotein GldK</fullName>
    </submittedName>
</protein>
<dbReference type="PROSITE" id="PS51257">
    <property type="entry name" value="PROKAR_LIPOPROTEIN"/>
    <property type="match status" value="1"/>
</dbReference>
<sequence>MLKNLDRSSGSVTRTSFYGLIAAALFMTACSSNRVYDAPRVSAFRGNQLPAPPGMVYIPSGTIFYKSSQDSSDIGKNVSLSAFFIDQTEVTNKQYRQFVNWVADSIAVTDYLNDDQYFLDQPGNNDEDSVLTNENRLIDWKRVKKESPLWQSSNPEIQEKLRPMMTVEAGKRVLNKTLLNYRFSYLKMDGKNNDQYVTDVVGVMPVEDIWSKDFPNAQMSSMDANYFRHESFDYNPVVGVSWKQARAYTDWRGKEIMNELQKNSYLKGYQLTFSLPTEAQWQYAAEGKLDPADTIQKTRLTIDDKKSDKKRLAVNFKQGEGTYSRDGSTFTVPVKSYTPNAFGVYNMAGNVSEWTLDAFSPSAIEFVNDLNPVLLYDADDNASYALKRKVVRGGAWKDNGSMLNSDARNYEQQDESHSYIGFRCVMSAFEMTTPQVKTRKYKDR</sequence>
<keyword evidence="3" id="KW-1185">Reference proteome</keyword>
<evidence type="ECO:0000313" key="3">
    <source>
        <dbReference type="Proteomes" id="UP000199421"/>
    </source>
</evidence>
<dbReference type="Pfam" id="PF03781">
    <property type="entry name" value="FGE-sulfatase"/>
    <property type="match status" value="1"/>
</dbReference>
<dbReference type="InterPro" id="IPR042095">
    <property type="entry name" value="SUMF_sf"/>
</dbReference>
<dbReference type="STRING" id="407022.SAMN05661044_05385"/>
<feature type="domain" description="Sulfatase-modifying factor enzyme-like" evidence="1">
    <location>
        <begin position="53"/>
        <end position="425"/>
    </location>
</feature>
<reference evidence="3" key="1">
    <citation type="submission" date="2016-10" db="EMBL/GenBank/DDBJ databases">
        <authorList>
            <person name="Varghese N."/>
            <person name="Submissions S."/>
        </authorList>
    </citation>
    <scope>NUCLEOTIDE SEQUENCE [LARGE SCALE GENOMIC DNA]</scope>
    <source>
        <strain evidence="3">DSM 18733</strain>
    </source>
</reference>
<name>A0A1H7YYP6_OLID1</name>
<dbReference type="RefSeq" id="WP_093332519.1">
    <property type="nucleotide sequence ID" value="NZ_FOAF01000014.1"/>
</dbReference>
<evidence type="ECO:0000313" key="2">
    <source>
        <dbReference type="EMBL" id="SEM51105.1"/>
    </source>
</evidence>
<dbReference type="SUPFAM" id="SSF56436">
    <property type="entry name" value="C-type lectin-like"/>
    <property type="match status" value="1"/>
</dbReference>
<dbReference type="PANTHER" id="PTHR23150">
    <property type="entry name" value="SULFATASE MODIFYING FACTOR 1, 2"/>
    <property type="match status" value="1"/>
</dbReference>
<proteinExistence type="predicted"/>
<evidence type="ECO:0000259" key="1">
    <source>
        <dbReference type="Pfam" id="PF03781"/>
    </source>
</evidence>
<dbReference type="EMBL" id="FOAF01000014">
    <property type="protein sequence ID" value="SEM51105.1"/>
    <property type="molecule type" value="Genomic_DNA"/>
</dbReference>
<dbReference type="GO" id="GO:0120147">
    <property type="term" value="F:formylglycine-generating oxidase activity"/>
    <property type="evidence" value="ECO:0007669"/>
    <property type="project" value="TreeGrafter"/>
</dbReference>
<accession>A0A1H7YYP6</accession>
<dbReference type="Gene3D" id="3.90.1580.10">
    <property type="entry name" value="paralog of FGE (formylglycine-generating enzyme)"/>
    <property type="match status" value="1"/>
</dbReference>
<dbReference type="PANTHER" id="PTHR23150:SF19">
    <property type="entry name" value="FORMYLGLYCINE-GENERATING ENZYME"/>
    <property type="match status" value="1"/>
</dbReference>
<dbReference type="InterPro" id="IPR016187">
    <property type="entry name" value="CTDL_fold"/>
</dbReference>
<dbReference type="Proteomes" id="UP000199421">
    <property type="component" value="Unassembled WGS sequence"/>
</dbReference>
<dbReference type="AlphaFoldDB" id="A0A1H7YYP6"/>